<protein>
    <recommendedName>
        <fullName evidence="3">Phage protein</fullName>
    </recommendedName>
</protein>
<organism evidence="1 2">
    <name type="scientific">Staphylococcus virus IME1354_01</name>
    <dbReference type="NCBI Taxonomy" id="3070820"/>
    <lineage>
        <taxon>Viruses</taxon>
        <taxon>Duplodnaviria</taxon>
        <taxon>Heunggongvirae</taxon>
        <taxon>Uroviricota</taxon>
        <taxon>Caudoviricetes</taxon>
        <taxon>Zhangqianvirus</taxon>
        <taxon>Zhangqianvirus IME1354</taxon>
    </lineage>
</organism>
<evidence type="ECO:0008006" key="3">
    <source>
        <dbReference type="Google" id="ProtNLM"/>
    </source>
</evidence>
<sequence length="226" mass="26374">MPIIKNYIQQDDGTITAVIEDVTLENKDFLLLDNGLEVECDVIVSDPYKITDKQRRKVFAMIRDIFNHYGQPMDYLRYMFQKQLEFLHGYEPISLSNCSRRQASELIELILDFIFVNNIPIHKVTSELMSNDKYFIYKSTINRICVVCGAKNADLAHYQAVGRGRNRNKIDHYGNKVLALCRNHHTEQHQIGMDSFNKKYHLTDSWLDVDEKLNKMLKGEQSNGNH</sequence>
<keyword evidence="2" id="KW-1185">Reference proteome</keyword>
<dbReference type="Proteomes" id="UP000224518">
    <property type="component" value="Segment"/>
</dbReference>
<dbReference type="KEGG" id="vg:77923777"/>
<name>A0A1W6JQB0_9CAUD</name>
<evidence type="ECO:0000313" key="1">
    <source>
        <dbReference type="EMBL" id="ARM68347.1"/>
    </source>
</evidence>
<accession>A0A1W6JQB0</accession>
<dbReference type="EMBL" id="KY653126">
    <property type="protein sequence ID" value="ARM68347.1"/>
    <property type="molecule type" value="Genomic_DNA"/>
</dbReference>
<proteinExistence type="predicted"/>
<dbReference type="GeneID" id="77923777"/>
<evidence type="ECO:0000313" key="2">
    <source>
        <dbReference type="Proteomes" id="UP000224518"/>
    </source>
</evidence>
<dbReference type="InterPro" id="IPR041242">
    <property type="entry name" value="HNHc_6"/>
</dbReference>
<dbReference type="RefSeq" id="YP_010648339.1">
    <property type="nucleotide sequence ID" value="NC_070727.1"/>
</dbReference>
<reference evidence="1 2" key="1">
    <citation type="submission" date="2017-02" db="EMBL/GenBank/DDBJ databases">
        <title>Analysis of active prophages from bacterial high-throughput sequencing data.</title>
        <authorList>
            <person name="Sun Q."/>
            <person name="Zhang X."/>
            <person name="Xing S."/>
            <person name="Tong Y.-G."/>
        </authorList>
    </citation>
    <scope>NUCLEOTIDE SEQUENCE [LARGE SCALE GENOMIC DNA]</scope>
</reference>
<dbReference type="Pfam" id="PF16784">
    <property type="entry name" value="HNHc_6"/>
    <property type="match status" value="1"/>
</dbReference>